<proteinExistence type="predicted"/>
<dbReference type="AlphaFoldDB" id="A0A9W9KK70"/>
<sequence length="229" mass="24886">MYHSKSRSTKTLSPLDGIKSTSSSKPKPSQPVHYKINPTFWKRNYEISGTHPIFVENSTMTPGKPDLTFHAGDSHGPVLGVARYRHFSSDIEIGLSDHPSSNPGPSMRWQSLHRDGLSQSRYRFTTDMGNGRLESFTWRATHPISLTRDGSMELLHDSTHTVAATFSSKYSMRHTEQSLKVYPGLGGDIPLLALVTALTLYEKMRRRKAATSAATGAGVGAGAGAGAGA</sequence>
<reference evidence="2" key="1">
    <citation type="submission" date="2022-11" db="EMBL/GenBank/DDBJ databases">
        <authorList>
            <person name="Petersen C."/>
        </authorList>
    </citation>
    <scope>NUCLEOTIDE SEQUENCE</scope>
    <source>
        <strain evidence="2">IBT 30761</strain>
    </source>
</reference>
<dbReference type="OrthoDB" id="3431997at2759"/>
<gene>
    <name evidence="2" type="ORF">N7532_002354</name>
</gene>
<evidence type="ECO:0000313" key="2">
    <source>
        <dbReference type="EMBL" id="KAJ5109709.1"/>
    </source>
</evidence>
<reference evidence="2" key="2">
    <citation type="journal article" date="2023" name="IMA Fungus">
        <title>Comparative genomic study of the Penicillium genus elucidates a diverse pangenome and 15 lateral gene transfer events.</title>
        <authorList>
            <person name="Petersen C."/>
            <person name="Sorensen T."/>
            <person name="Nielsen M.R."/>
            <person name="Sondergaard T.E."/>
            <person name="Sorensen J.L."/>
            <person name="Fitzpatrick D.A."/>
            <person name="Frisvad J.C."/>
            <person name="Nielsen K.L."/>
        </authorList>
    </citation>
    <scope>NUCLEOTIDE SEQUENCE</scope>
    <source>
        <strain evidence="2">IBT 30761</strain>
    </source>
</reference>
<feature type="region of interest" description="Disordered" evidence="1">
    <location>
        <begin position="1"/>
        <end position="33"/>
    </location>
</feature>
<evidence type="ECO:0000313" key="3">
    <source>
        <dbReference type="Proteomes" id="UP001149074"/>
    </source>
</evidence>
<evidence type="ECO:0000256" key="1">
    <source>
        <dbReference type="SAM" id="MobiDB-lite"/>
    </source>
</evidence>
<dbReference type="GeneID" id="81353827"/>
<dbReference type="EMBL" id="JAPQKI010000003">
    <property type="protein sequence ID" value="KAJ5109709.1"/>
    <property type="molecule type" value="Genomic_DNA"/>
</dbReference>
<accession>A0A9W9KK70</accession>
<feature type="compositionally biased region" description="Low complexity" evidence="1">
    <location>
        <begin position="19"/>
        <end position="31"/>
    </location>
</feature>
<name>A0A9W9KK70_9EURO</name>
<dbReference type="Proteomes" id="UP001149074">
    <property type="component" value="Unassembled WGS sequence"/>
</dbReference>
<dbReference type="RefSeq" id="XP_056477820.1">
    <property type="nucleotide sequence ID" value="XM_056614848.1"/>
</dbReference>
<organism evidence="2 3">
    <name type="scientific">Penicillium argentinense</name>
    <dbReference type="NCBI Taxonomy" id="1131581"/>
    <lineage>
        <taxon>Eukaryota</taxon>
        <taxon>Fungi</taxon>
        <taxon>Dikarya</taxon>
        <taxon>Ascomycota</taxon>
        <taxon>Pezizomycotina</taxon>
        <taxon>Eurotiomycetes</taxon>
        <taxon>Eurotiomycetidae</taxon>
        <taxon>Eurotiales</taxon>
        <taxon>Aspergillaceae</taxon>
        <taxon>Penicillium</taxon>
    </lineage>
</organism>
<protein>
    <submittedName>
        <fullName evidence="2">Uncharacterized protein</fullName>
    </submittedName>
</protein>
<keyword evidence="3" id="KW-1185">Reference proteome</keyword>
<comment type="caution">
    <text evidence="2">The sequence shown here is derived from an EMBL/GenBank/DDBJ whole genome shotgun (WGS) entry which is preliminary data.</text>
</comment>